<accession>A0A9D5UID5</accession>
<reference evidence="3 4" key="1">
    <citation type="submission" date="2020-08" db="EMBL/GenBank/DDBJ databases">
        <title>A Genomic Blueprint of the Chicken Gut Microbiome.</title>
        <authorList>
            <person name="Gilroy R."/>
            <person name="Ravi A."/>
            <person name="Getino M."/>
            <person name="Pursley I."/>
            <person name="Horton D.L."/>
            <person name="Alikhan N.-F."/>
            <person name="Baker D."/>
            <person name="Gharbi K."/>
            <person name="Hall N."/>
            <person name="Watson M."/>
            <person name="Adriaenssens E.M."/>
            <person name="Foster-Nyarko E."/>
            <person name="Jarju S."/>
            <person name="Secka A."/>
            <person name="Antonio M."/>
            <person name="Oren A."/>
            <person name="Chaudhuri R."/>
            <person name="La Ragione R.M."/>
            <person name="Hildebrand F."/>
            <person name="Pallen M.J."/>
        </authorList>
    </citation>
    <scope>NUCLEOTIDE SEQUENCE [LARGE SCALE GENOMIC DNA]</scope>
    <source>
        <strain evidence="3 4">Sa1BUA8</strain>
    </source>
</reference>
<dbReference type="PANTHER" id="PTHR30547">
    <property type="entry name" value="UNCHARACTERIZED PROTEIN YHCG-RELATED"/>
    <property type="match status" value="1"/>
</dbReference>
<dbReference type="PANTHER" id="PTHR30547:SF0">
    <property type="entry name" value="BLR8175 PROTEIN"/>
    <property type="match status" value="1"/>
</dbReference>
<comment type="caution">
    <text evidence="3">The sequence shown here is derived from an EMBL/GenBank/DDBJ whole genome shotgun (WGS) entry which is preliminary data.</text>
</comment>
<dbReference type="InterPro" id="IPR053148">
    <property type="entry name" value="PD-DEXK-like_domain"/>
</dbReference>
<keyword evidence="4" id="KW-1185">Reference proteome</keyword>
<dbReference type="EMBL" id="JACSPN010000016">
    <property type="protein sequence ID" value="MBE7701112.1"/>
    <property type="molecule type" value="Genomic_DNA"/>
</dbReference>
<evidence type="ECO:0000259" key="2">
    <source>
        <dbReference type="Pfam" id="PF06250"/>
    </source>
</evidence>
<proteinExistence type="predicted"/>
<sequence>MPDSELAQQLVKDPYVSEHLAMVERVAGRDGEHALLDRLQYTMLEVGGMAFVGRQVRLSVPDDSSDRVDDFYVDLLYFHVEQLRYVVVELKIASFEPAHLGQLGTYIRAADPCAWRSSPGSNGPTTAAAGKPASVD</sequence>
<dbReference type="AlphaFoldDB" id="A0A9D5UID5"/>
<protein>
    <submittedName>
        <fullName evidence="3">DUF1016 family protein</fullName>
    </submittedName>
</protein>
<organism evidence="3 4">
    <name type="scientific">Oerskovia douganii</name>
    <dbReference type="NCBI Taxonomy" id="2762210"/>
    <lineage>
        <taxon>Bacteria</taxon>
        <taxon>Bacillati</taxon>
        <taxon>Actinomycetota</taxon>
        <taxon>Actinomycetes</taxon>
        <taxon>Micrococcales</taxon>
        <taxon>Cellulomonadaceae</taxon>
        <taxon>Oerskovia</taxon>
    </lineage>
</organism>
<feature type="region of interest" description="Disordered" evidence="1">
    <location>
        <begin position="117"/>
        <end position="136"/>
    </location>
</feature>
<evidence type="ECO:0000256" key="1">
    <source>
        <dbReference type="SAM" id="MobiDB-lite"/>
    </source>
</evidence>
<feature type="domain" description="YhcG PDDEXK nuclease" evidence="2">
    <location>
        <begin position="8"/>
        <end position="112"/>
    </location>
</feature>
<dbReference type="Proteomes" id="UP000822993">
    <property type="component" value="Unassembled WGS sequence"/>
</dbReference>
<name>A0A9D5UID5_9CELL</name>
<gene>
    <name evidence="3" type="ORF">H9623_12470</name>
</gene>
<dbReference type="InterPro" id="IPR009362">
    <property type="entry name" value="YhcG_C"/>
</dbReference>
<evidence type="ECO:0000313" key="3">
    <source>
        <dbReference type="EMBL" id="MBE7701112.1"/>
    </source>
</evidence>
<evidence type="ECO:0000313" key="4">
    <source>
        <dbReference type="Proteomes" id="UP000822993"/>
    </source>
</evidence>
<dbReference type="Pfam" id="PF06250">
    <property type="entry name" value="YhcG_C"/>
    <property type="match status" value="1"/>
</dbReference>